<evidence type="ECO:0000313" key="2">
    <source>
        <dbReference type="Proteomes" id="UP000027075"/>
    </source>
</evidence>
<protein>
    <submittedName>
        <fullName evidence="1">Uncharacterized protein</fullName>
    </submittedName>
</protein>
<name>A0A059TJC2_HALMT</name>
<dbReference type="Proteomes" id="UP000027075">
    <property type="component" value="Chromosome"/>
</dbReference>
<gene>
    <name evidence="1" type="ORF">BM92_02195</name>
</gene>
<dbReference type="GeneID" id="54852567"/>
<dbReference type="EMBL" id="CP007551">
    <property type="protein sequence ID" value="AHZ21535.1"/>
    <property type="molecule type" value="Genomic_DNA"/>
</dbReference>
<dbReference type="OrthoDB" id="157520at2157"/>
<evidence type="ECO:0000313" key="1">
    <source>
        <dbReference type="EMBL" id="AHZ21535.1"/>
    </source>
</evidence>
<proteinExistence type="predicted"/>
<dbReference type="RefSeq" id="WP_049917408.1">
    <property type="nucleotide sequence ID" value="NC_017941.2"/>
</dbReference>
<accession>A0A059TJC2</accession>
<dbReference type="AlphaFoldDB" id="A0A059TJC2"/>
<sequence length="95" mass="10823">MQPRFESFRRAVYAENYSRTTTKICALSSLSKVKTGLQALSTFFRLGRDEYLLGGQVKVTYNDAEYLAERHGIDGQRERLEQVNTVLESLATGDR</sequence>
<organism evidence="1 2">
    <name type="scientific">Haloferax mediterranei (strain ATCC 33500 / DSM 1411 / JCM 8866 / NBRC 14739 / NCIMB 2177 / R-4)</name>
    <name type="common">Halobacterium mediterranei</name>
    <dbReference type="NCBI Taxonomy" id="523841"/>
    <lineage>
        <taxon>Archaea</taxon>
        <taxon>Methanobacteriati</taxon>
        <taxon>Methanobacteriota</taxon>
        <taxon>Stenosarchaea group</taxon>
        <taxon>Halobacteria</taxon>
        <taxon>Halobacteriales</taxon>
        <taxon>Haloferacaceae</taxon>
        <taxon>Haloferax</taxon>
    </lineage>
</organism>
<reference evidence="1 2" key="1">
    <citation type="submission" date="2014-04" db="EMBL/GenBank/DDBJ databases">
        <title>Transcriptional profiles of Haloferax mediterranei on the basis of nitrogen availability.</title>
        <authorList>
            <person name="Bautista V."/>
        </authorList>
    </citation>
    <scope>NUCLEOTIDE SEQUENCE [LARGE SCALE GENOMIC DNA]</scope>
    <source>
        <strain evidence="2">ATCC 33500 / DSM 1411 / JCM 8866 / NBRC 14739 / NCIMB 2177 / R-4</strain>
    </source>
</reference>